<dbReference type="VEuPathDB" id="TrichDB:TVAG_017740"/>
<dbReference type="Proteomes" id="UP000001542">
    <property type="component" value="Unassembled WGS sequence"/>
</dbReference>
<dbReference type="RefSeq" id="XP_001297812.1">
    <property type="nucleotide sequence ID" value="XM_001297811.1"/>
</dbReference>
<protein>
    <submittedName>
        <fullName evidence="1">Uncharacterized protein</fullName>
    </submittedName>
</protein>
<dbReference type="VEuPathDB" id="TrichDB:TVAGG3_0112540"/>
<evidence type="ECO:0000313" key="1">
    <source>
        <dbReference type="EMBL" id="EAX84882.1"/>
    </source>
</evidence>
<organism evidence="1 2">
    <name type="scientific">Trichomonas vaginalis (strain ATCC PRA-98 / G3)</name>
    <dbReference type="NCBI Taxonomy" id="412133"/>
    <lineage>
        <taxon>Eukaryota</taxon>
        <taxon>Metamonada</taxon>
        <taxon>Parabasalia</taxon>
        <taxon>Trichomonadida</taxon>
        <taxon>Trichomonadidae</taxon>
        <taxon>Trichomonas</taxon>
    </lineage>
</organism>
<proteinExistence type="predicted"/>
<dbReference type="InParanoid" id="A2GD85"/>
<name>A2GD85_TRIV3</name>
<gene>
    <name evidence="1" type="ORF">TVAG_017740</name>
</gene>
<dbReference type="AlphaFoldDB" id="A2GD85"/>
<evidence type="ECO:0000313" key="2">
    <source>
        <dbReference type="Proteomes" id="UP000001542"/>
    </source>
</evidence>
<reference evidence="1" key="1">
    <citation type="submission" date="2006-10" db="EMBL/GenBank/DDBJ databases">
        <authorList>
            <person name="Amadeo P."/>
            <person name="Zhao Q."/>
            <person name="Wortman J."/>
            <person name="Fraser-Liggett C."/>
            <person name="Carlton J."/>
        </authorList>
    </citation>
    <scope>NUCLEOTIDE SEQUENCE</scope>
    <source>
        <strain evidence="1">G3</strain>
    </source>
</reference>
<accession>A2GD85</accession>
<dbReference type="KEGG" id="tva:4742517"/>
<reference evidence="1" key="2">
    <citation type="journal article" date="2007" name="Science">
        <title>Draft genome sequence of the sexually transmitted pathogen Trichomonas vaginalis.</title>
        <authorList>
            <person name="Carlton J.M."/>
            <person name="Hirt R.P."/>
            <person name="Silva J.C."/>
            <person name="Delcher A.L."/>
            <person name="Schatz M."/>
            <person name="Zhao Q."/>
            <person name="Wortman J.R."/>
            <person name="Bidwell S.L."/>
            <person name="Alsmark U.C.M."/>
            <person name="Besteiro S."/>
            <person name="Sicheritz-Ponten T."/>
            <person name="Noel C.J."/>
            <person name="Dacks J.B."/>
            <person name="Foster P.G."/>
            <person name="Simillion C."/>
            <person name="Van de Peer Y."/>
            <person name="Miranda-Saavedra D."/>
            <person name="Barton G.J."/>
            <person name="Westrop G.D."/>
            <person name="Mueller S."/>
            <person name="Dessi D."/>
            <person name="Fiori P.L."/>
            <person name="Ren Q."/>
            <person name="Paulsen I."/>
            <person name="Zhang H."/>
            <person name="Bastida-Corcuera F.D."/>
            <person name="Simoes-Barbosa A."/>
            <person name="Brown M.T."/>
            <person name="Hayes R.D."/>
            <person name="Mukherjee M."/>
            <person name="Okumura C.Y."/>
            <person name="Schneider R."/>
            <person name="Smith A.J."/>
            <person name="Vanacova S."/>
            <person name="Villalvazo M."/>
            <person name="Haas B.J."/>
            <person name="Pertea M."/>
            <person name="Feldblyum T.V."/>
            <person name="Utterback T.R."/>
            <person name="Shu C.L."/>
            <person name="Osoegawa K."/>
            <person name="de Jong P.J."/>
            <person name="Hrdy I."/>
            <person name="Horvathova L."/>
            <person name="Zubacova Z."/>
            <person name="Dolezal P."/>
            <person name="Malik S.B."/>
            <person name="Logsdon J.M. Jr."/>
            <person name="Henze K."/>
            <person name="Gupta A."/>
            <person name="Wang C.C."/>
            <person name="Dunne R.L."/>
            <person name="Upcroft J.A."/>
            <person name="Upcroft P."/>
            <person name="White O."/>
            <person name="Salzberg S.L."/>
            <person name="Tang P."/>
            <person name="Chiu C.-H."/>
            <person name="Lee Y.-S."/>
            <person name="Embley T.M."/>
            <person name="Coombs G.H."/>
            <person name="Mottram J.C."/>
            <person name="Tachezy J."/>
            <person name="Fraser-Liggett C.M."/>
            <person name="Johnson P.J."/>
        </authorList>
    </citation>
    <scope>NUCLEOTIDE SEQUENCE [LARGE SCALE GENOMIC DNA]</scope>
    <source>
        <strain evidence="1">G3</strain>
    </source>
</reference>
<sequence>MPKRFNRKSVIFSCPKTRRCNTSKIPTNSEEQHGSMFLTTSLHHFPRLSTTISTVNLVVTGLPANASSVNTQFMVARIEIPDPTPTRTLKLPETRVKKKPSGKFLIAIYMARLE</sequence>
<keyword evidence="2" id="KW-1185">Reference proteome</keyword>
<dbReference type="EMBL" id="DS115162">
    <property type="protein sequence ID" value="EAX84882.1"/>
    <property type="molecule type" value="Genomic_DNA"/>
</dbReference>